<dbReference type="EMBL" id="QEVW01000018">
    <property type="protein sequence ID" value="RAW11539.1"/>
    <property type="molecule type" value="Genomic_DNA"/>
</dbReference>
<dbReference type="InterPro" id="IPR036291">
    <property type="entry name" value="NAD(P)-bd_dom_sf"/>
</dbReference>
<evidence type="ECO:0000259" key="1">
    <source>
        <dbReference type="Pfam" id="PF01073"/>
    </source>
</evidence>
<sequence length="326" mass="35589">MKILVTGGTGLLGGRLIPKLVEDGHQIFALTRSVSFHAKLKAMGATPVDADLESSKPFVLPEIDAVVHAAALFRFSGPREPFFRTNVDGTAALLKAAESACAKTFVYISAAGIHMDNGGTLICNADESAQTFPNHFSAYLASKARADSLVLAANKPGFRTIALRPPAIWGPGDPFSRALPEAVRSGQFAFIDRGDYPFSTCHVDNVVEAIQCALERGEGGHAFFIKDQEEQTFREFVASLANLQGLSIDKMRSLSYWFISTIGRLFDTIWTVTRKDGDPPISRSMIRMIGREFTVNDAAARRELGYVGRTLRDAGLQSYKEPANRR</sequence>
<accession>A0A329QIM5</accession>
<dbReference type="GO" id="GO:0006694">
    <property type="term" value="P:steroid biosynthetic process"/>
    <property type="evidence" value="ECO:0007669"/>
    <property type="project" value="InterPro"/>
</dbReference>
<comment type="caution">
    <text evidence="2">The sequence shown here is derived from an EMBL/GenBank/DDBJ whole genome shotgun (WGS) entry which is preliminary data.</text>
</comment>
<dbReference type="PANTHER" id="PTHR48079">
    <property type="entry name" value="PROTEIN YEEZ"/>
    <property type="match status" value="1"/>
</dbReference>
<evidence type="ECO:0000313" key="3">
    <source>
        <dbReference type="Proteomes" id="UP000250642"/>
    </source>
</evidence>
<dbReference type="InterPro" id="IPR051783">
    <property type="entry name" value="NAD(P)-dependent_oxidoreduct"/>
</dbReference>
<dbReference type="PANTHER" id="PTHR48079:SF6">
    <property type="entry name" value="NAD(P)-BINDING DOMAIN-CONTAINING PROTEIN-RELATED"/>
    <property type="match status" value="1"/>
</dbReference>
<dbReference type="Proteomes" id="UP000250642">
    <property type="component" value="Unassembled WGS sequence"/>
</dbReference>
<dbReference type="Gene3D" id="3.40.50.720">
    <property type="entry name" value="NAD(P)-binding Rossmann-like Domain"/>
    <property type="match status" value="1"/>
</dbReference>
<name>A0A329QIM5_9BACL</name>
<dbReference type="Pfam" id="PF01073">
    <property type="entry name" value="3Beta_HSD"/>
    <property type="match status" value="1"/>
</dbReference>
<dbReference type="AlphaFoldDB" id="A0A329QIM5"/>
<proteinExistence type="predicted"/>
<dbReference type="SUPFAM" id="SSF51735">
    <property type="entry name" value="NAD(P)-binding Rossmann-fold domains"/>
    <property type="match status" value="1"/>
</dbReference>
<dbReference type="GO" id="GO:0004029">
    <property type="term" value="F:aldehyde dehydrogenase (NAD+) activity"/>
    <property type="evidence" value="ECO:0007669"/>
    <property type="project" value="TreeGrafter"/>
</dbReference>
<dbReference type="InterPro" id="IPR002225">
    <property type="entry name" value="3Beta_OHSteriod_DH/Estase"/>
</dbReference>
<gene>
    <name evidence="2" type="ORF">DC345_25220</name>
</gene>
<dbReference type="GO" id="GO:0005737">
    <property type="term" value="C:cytoplasm"/>
    <property type="evidence" value="ECO:0007669"/>
    <property type="project" value="TreeGrafter"/>
</dbReference>
<dbReference type="GO" id="GO:0016616">
    <property type="term" value="F:oxidoreductase activity, acting on the CH-OH group of donors, NAD or NADP as acceptor"/>
    <property type="evidence" value="ECO:0007669"/>
    <property type="project" value="InterPro"/>
</dbReference>
<organism evidence="2 3">
    <name type="scientific">Paenibacillus taichungensis</name>
    <dbReference type="NCBI Taxonomy" id="484184"/>
    <lineage>
        <taxon>Bacteria</taxon>
        <taxon>Bacillati</taxon>
        <taxon>Bacillota</taxon>
        <taxon>Bacilli</taxon>
        <taxon>Bacillales</taxon>
        <taxon>Paenibacillaceae</taxon>
        <taxon>Paenibacillus</taxon>
    </lineage>
</organism>
<feature type="domain" description="3-beta hydroxysteroid dehydrogenase/isomerase" evidence="1">
    <location>
        <begin position="4"/>
        <end position="251"/>
    </location>
</feature>
<protein>
    <submittedName>
        <fullName evidence="2">3-beta hydroxysteroid dehydrogenase</fullName>
    </submittedName>
</protein>
<reference evidence="2 3" key="1">
    <citation type="submission" date="2018-04" db="EMBL/GenBank/DDBJ databases">
        <title>Paenibacillus taichungensis Genome sequencing and assembly.</title>
        <authorList>
            <person name="Xu J."/>
            <person name="Rensing C."/>
            <person name="Mazhar H.S."/>
        </authorList>
    </citation>
    <scope>NUCLEOTIDE SEQUENCE [LARGE SCALE GENOMIC DNA]</scope>
    <source>
        <strain evidence="2 3">NC1</strain>
    </source>
</reference>
<evidence type="ECO:0000313" key="2">
    <source>
        <dbReference type="EMBL" id="RAW11539.1"/>
    </source>
</evidence>
<dbReference type="RefSeq" id="WP_113055543.1">
    <property type="nucleotide sequence ID" value="NZ_CP175536.1"/>
</dbReference>